<protein>
    <submittedName>
        <fullName evidence="1">Uncharacterized protein</fullName>
    </submittedName>
</protein>
<gene>
    <name evidence="1" type="ORF">MNBD_BACTEROID01-1910</name>
</gene>
<evidence type="ECO:0000313" key="1">
    <source>
        <dbReference type="EMBL" id="VAW21934.1"/>
    </source>
</evidence>
<name>A0A3B0UP75_9ZZZZ</name>
<organism evidence="1">
    <name type="scientific">hydrothermal vent metagenome</name>
    <dbReference type="NCBI Taxonomy" id="652676"/>
    <lineage>
        <taxon>unclassified sequences</taxon>
        <taxon>metagenomes</taxon>
        <taxon>ecological metagenomes</taxon>
    </lineage>
</organism>
<dbReference type="EMBL" id="UOEP01000161">
    <property type="protein sequence ID" value="VAW21934.1"/>
    <property type="molecule type" value="Genomic_DNA"/>
</dbReference>
<reference evidence="1" key="1">
    <citation type="submission" date="2018-06" db="EMBL/GenBank/DDBJ databases">
        <authorList>
            <person name="Zhirakovskaya E."/>
        </authorList>
    </citation>
    <scope>NUCLEOTIDE SEQUENCE</scope>
</reference>
<accession>A0A3B0UP75</accession>
<sequence>MISIRGLVDPENIGKITKSLDLGLDIGDIDVK</sequence>
<proteinExistence type="predicted"/>
<dbReference type="AlphaFoldDB" id="A0A3B0UP75"/>